<evidence type="ECO:0000313" key="4">
    <source>
        <dbReference type="Proteomes" id="UP000824124"/>
    </source>
</evidence>
<name>A0A9D1KYS8_9FIRM</name>
<accession>A0A9D1KYS8</accession>
<comment type="caution">
    <text evidence="3">The sequence shown here is derived from an EMBL/GenBank/DDBJ whole genome shotgun (WGS) entry which is preliminary data.</text>
</comment>
<evidence type="ECO:0000256" key="2">
    <source>
        <dbReference type="SAM" id="MobiDB-lite"/>
    </source>
</evidence>
<evidence type="ECO:0000256" key="1">
    <source>
        <dbReference type="SAM" id="Coils"/>
    </source>
</evidence>
<feature type="coiled-coil region" evidence="1">
    <location>
        <begin position="86"/>
        <end position="113"/>
    </location>
</feature>
<feature type="region of interest" description="Disordered" evidence="2">
    <location>
        <begin position="135"/>
        <end position="165"/>
    </location>
</feature>
<reference evidence="3" key="2">
    <citation type="journal article" date="2021" name="PeerJ">
        <title>Extensive microbial diversity within the chicken gut microbiome revealed by metagenomics and culture.</title>
        <authorList>
            <person name="Gilroy R."/>
            <person name="Ravi A."/>
            <person name="Getino M."/>
            <person name="Pursley I."/>
            <person name="Horton D.L."/>
            <person name="Alikhan N.F."/>
            <person name="Baker D."/>
            <person name="Gharbi K."/>
            <person name="Hall N."/>
            <person name="Watson M."/>
            <person name="Adriaenssens E.M."/>
            <person name="Foster-Nyarko E."/>
            <person name="Jarju S."/>
            <person name="Secka A."/>
            <person name="Antonio M."/>
            <person name="Oren A."/>
            <person name="Chaudhuri R.R."/>
            <person name="La Ragione R."/>
            <person name="Hildebrand F."/>
            <person name="Pallen M.J."/>
        </authorList>
    </citation>
    <scope>NUCLEOTIDE SEQUENCE</scope>
    <source>
        <strain evidence="3">2830</strain>
    </source>
</reference>
<dbReference type="AlphaFoldDB" id="A0A9D1KYS8"/>
<protein>
    <submittedName>
        <fullName evidence="3">Uncharacterized protein</fullName>
    </submittedName>
</protein>
<evidence type="ECO:0000313" key="3">
    <source>
        <dbReference type="EMBL" id="HIU09661.1"/>
    </source>
</evidence>
<organism evidence="3 4">
    <name type="scientific">Candidatus Avidehalobacter gallistercoris</name>
    <dbReference type="NCBI Taxonomy" id="2840694"/>
    <lineage>
        <taxon>Bacteria</taxon>
        <taxon>Bacillati</taxon>
        <taxon>Bacillota</taxon>
        <taxon>Clostridia</taxon>
        <taxon>Eubacteriales</taxon>
        <taxon>Peptococcaceae</taxon>
        <taxon>Peptococcaceae incertae sedis</taxon>
        <taxon>Candidatus Avidehalobacter</taxon>
    </lineage>
</organism>
<dbReference type="Proteomes" id="UP000824124">
    <property type="component" value="Unassembled WGS sequence"/>
</dbReference>
<proteinExistence type="predicted"/>
<feature type="compositionally biased region" description="Low complexity" evidence="2">
    <location>
        <begin position="142"/>
        <end position="156"/>
    </location>
</feature>
<sequence>MSFIDKAKGAARSIGQVAGDFAKTAGDKAQDLAQVAKEKTAYLKEVSALKNAIRDQKGVVAASKMAIAERMLELLDAGEANIPDDIRELGAKAKDALAQITALEEQIEELKAAAAAKNPEMEQELSKAIAAIDREQAVDIQPEPAETTAEPPAADDTTAEKASAE</sequence>
<reference evidence="3" key="1">
    <citation type="submission" date="2020-10" db="EMBL/GenBank/DDBJ databases">
        <authorList>
            <person name="Gilroy R."/>
        </authorList>
    </citation>
    <scope>NUCLEOTIDE SEQUENCE</scope>
    <source>
        <strain evidence="3">2830</strain>
    </source>
</reference>
<gene>
    <name evidence="3" type="ORF">IAB00_00175</name>
</gene>
<keyword evidence="1" id="KW-0175">Coiled coil</keyword>
<dbReference type="EMBL" id="DVMH01000002">
    <property type="protein sequence ID" value="HIU09661.1"/>
    <property type="molecule type" value="Genomic_DNA"/>
</dbReference>